<proteinExistence type="predicted"/>
<comment type="caution">
    <text evidence="1">The sequence shown here is derived from an EMBL/GenBank/DDBJ whole genome shotgun (WGS) entry which is preliminary data.</text>
</comment>
<keyword evidence="2" id="KW-1185">Reference proteome</keyword>
<dbReference type="AlphaFoldDB" id="A0AAW1TZJ3"/>
<evidence type="ECO:0000313" key="2">
    <source>
        <dbReference type="Proteomes" id="UP001431783"/>
    </source>
</evidence>
<accession>A0AAW1TZJ3</accession>
<organism evidence="1 2">
    <name type="scientific">Henosepilachna vigintioctopunctata</name>
    <dbReference type="NCBI Taxonomy" id="420089"/>
    <lineage>
        <taxon>Eukaryota</taxon>
        <taxon>Metazoa</taxon>
        <taxon>Ecdysozoa</taxon>
        <taxon>Arthropoda</taxon>
        <taxon>Hexapoda</taxon>
        <taxon>Insecta</taxon>
        <taxon>Pterygota</taxon>
        <taxon>Neoptera</taxon>
        <taxon>Endopterygota</taxon>
        <taxon>Coleoptera</taxon>
        <taxon>Polyphaga</taxon>
        <taxon>Cucujiformia</taxon>
        <taxon>Coccinelloidea</taxon>
        <taxon>Coccinellidae</taxon>
        <taxon>Epilachninae</taxon>
        <taxon>Epilachnini</taxon>
        <taxon>Henosepilachna</taxon>
    </lineage>
</organism>
<name>A0AAW1TZJ3_9CUCU</name>
<dbReference type="Proteomes" id="UP001431783">
    <property type="component" value="Unassembled WGS sequence"/>
</dbReference>
<gene>
    <name evidence="1" type="ORF">WA026_009492</name>
</gene>
<dbReference type="EMBL" id="JARQZJ010000034">
    <property type="protein sequence ID" value="KAK9875695.1"/>
    <property type="molecule type" value="Genomic_DNA"/>
</dbReference>
<reference evidence="1 2" key="1">
    <citation type="submission" date="2023-03" db="EMBL/GenBank/DDBJ databases">
        <title>Genome insight into feeding habits of ladybird beetles.</title>
        <authorList>
            <person name="Li H.-S."/>
            <person name="Huang Y.-H."/>
            <person name="Pang H."/>
        </authorList>
    </citation>
    <scope>NUCLEOTIDE SEQUENCE [LARGE SCALE GENOMIC DNA]</scope>
    <source>
        <strain evidence="1">SYSU_2023b</strain>
        <tissue evidence="1">Whole body</tissue>
    </source>
</reference>
<evidence type="ECO:0000313" key="1">
    <source>
        <dbReference type="EMBL" id="KAK9875695.1"/>
    </source>
</evidence>
<protein>
    <submittedName>
        <fullName evidence="1">Uncharacterized protein</fullName>
    </submittedName>
</protein>
<sequence length="100" mass="11803">MFIELKLPFVINMTYGNDNVSMRSVFVRLYYNRKLKLLHSVYMIRDVQCYNKFILGTYWYSLTEVLTNKLIIGQIQASLTQVNPRISSVFKKKLLLSSNK</sequence>